<evidence type="ECO:0000256" key="2">
    <source>
        <dbReference type="ARBA" id="ARBA00022448"/>
    </source>
</evidence>
<dbReference type="Gene3D" id="1.25.10.10">
    <property type="entry name" value="Leucine-rich Repeat Variant"/>
    <property type="match status" value="1"/>
</dbReference>
<keyword evidence="4" id="KW-0472">Membrane</keyword>
<dbReference type="InterPro" id="IPR011989">
    <property type="entry name" value="ARM-like"/>
</dbReference>
<keyword evidence="3" id="KW-0653">Protein transport</keyword>
<evidence type="ECO:0000259" key="5">
    <source>
        <dbReference type="Pfam" id="PF01602"/>
    </source>
</evidence>
<keyword evidence="2" id="KW-0813">Transport</keyword>
<dbReference type="Proteomes" id="UP000054498">
    <property type="component" value="Unassembled WGS sequence"/>
</dbReference>
<dbReference type="AlphaFoldDB" id="A0A0D2M8M5"/>
<dbReference type="InterPro" id="IPR016024">
    <property type="entry name" value="ARM-type_fold"/>
</dbReference>
<dbReference type="SUPFAM" id="SSF48371">
    <property type="entry name" value="ARM repeat"/>
    <property type="match status" value="1"/>
</dbReference>
<accession>A0A0D2M8M5</accession>
<protein>
    <submittedName>
        <fullName evidence="6">AP-4 complex subunit epsilon-1</fullName>
    </submittedName>
</protein>
<dbReference type="GO" id="GO:0030117">
    <property type="term" value="C:membrane coat"/>
    <property type="evidence" value="ECO:0007669"/>
    <property type="project" value="InterPro"/>
</dbReference>
<evidence type="ECO:0000256" key="1">
    <source>
        <dbReference type="ARBA" id="ARBA00004308"/>
    </source>
</evidence>
<organism evidence="6 7">
    <name type="scientific">Monoraphidium neglectum</name>
    <dbReference type="NCBI Taxonomy" id="145388"/>
    <lineage>
        <taxon>Eukaryota</taxon>
        <taxon>Viridiplantae</taxon>
        <taxon>Chlorophyta</taxon>
        <taxon>core chlorophytes</taxon>
        <taxon>Chlorophyceae</taxon>
        <taxon>CS clade</taxon>
        <taxon>Sphaeropleales</taxon>
        <taxon>Selenastraceae</taxon>
        <taxon>Monoraphidium</taxon>
    </lineage>
</organism>
<evidence type="ECO:0000313" key="7">
    <source>
        <dbReference type="Proteomes" id="UP000054498"/>
    </source>
</evidence>
<dbReference type="GO" id="GO:0016192">
    <property type="term" value="P:vesicle-mediated transport"/>
    <property type="evidence" value="ECO:0007669"/>
    <property type="project" value="InterPro"/>
</dbReference>
<dbReference type="InterPro" id="IPR050840">
    <property type="entry name" value="Adaptor_Complx_Large_Subunit"/>
</dbReference>
<sequence>MLPQIKGLARDVSALKVGFRELDNLVKAIGECKSKAEEDRIILAELETLKQRLSDPKLDRSRGREYMVRVMYCEMLGHDASFAYIPCLQFASDTNLLTKKAAYLALTQLLDYKHELVLLLVNTLLSDLKSDNFVVCCSALVVTCKLIGPDLVNAVYPIVINRLTHPKEAVRKKAVMALHHFIRLDPHRTGPLQDHDVDKHLRTALCDKDPGVMVAALCALQEVAAINPAPYRALIPSLTSILKQARTFLRRAQLLVAEHRLPKSYDYHRFPAPFIQIKLLRVLAKLGAGDKAASDNMAAVVAGALKRASGGQTIGNAIIYEAVRTITAIYPSPQLLAAAAEAVTGLLRSSSHNLRYCGLDALAGITRTSPKYAMEHQVAVIDCLEDPDDTLKLKTLELLATMTKANNVQVIVERLMLYLKGCSDEHVRRDIATKTACVAMCCVYVSEALLTLPGSRGASVSG</sequence>
<evidence type="ECO:0000313" key="6">
    <source>
        <dbReference type="EMBL" id="KIY99624.1"/>
    </source>
</evidence>
<gene>
    <name evidence="6" type="ORF">MNEG_8336</name>
</gene>
<comment type="subcellular location">
    <subcellularLocation>
        <location evidence="1">Endomembrane system</location>
    </subcellularLocation>
</comment>
<dbReference type="EMBL" id="KK101791">
    <property type="protein sequence ID" value="KIY99624.1"/>
    <property type="molecule type" value="Genomic_DNA"/>
</dbReference>
<feature type="domain" description="Clathrin/coatomer adaptor adaptin-like N-terminal" evidence="5">
    <location>
        <begin position="39"/>
        <end position="434"/>
    </location>
</feature>
<proteinExistence type="predicted"/>
<dbReference type="STRING" id="145388.A0A0D2M8M5"/>
<dbReference type="RefSeq" id="XP_013898644.1">
    <property type="nucleotide sequence ID" value="XM_014043190.1"/>
</dbReference>
<dbReference type="OrthoDB" id="29308at2759"/>
<reference evidence="6 7" key="1">
    <citation type="journal article" date="2013" name="BMC Genomics">
        <title>Reconstruction of the lipid metabolism for the microalga Monoraphidium neglectum from its genome sequence reveals characteristics suitable for biofuel production.</title>
        <authorList>
            <person name="Bogen C."/>
            <person name="Al-Dilaimi A."/>
            <person name="Albersmeier A."/>
            <person name="Wichmann J."/>
            <person name="Grundmann M."/>
            <person name="Rupp O."/>
            <person name="Lauersen K.J."/>
            <person name="Blifernez-Klassen O."/>
            <person name="Kalinowski J."/>
            <person name="Goesmann A."/>
            <person name="Mussgnug J.H."/>
            <person name="Kruse O."/>
        </authorList>
    </citation>
    <scope>NUCLEOTIDE SEQUENCE [LARGE SCALE GENOMIC DNA]</scope>
    <source>
        <strain evidence="6 7">SAG 48.87</strain>
    </source>
</reference>
<name>A0A0D2M8M5_9CHLO</name>
<dbReference type="PANTHER" id="PTHR22780">
    <property type="entry name" value="ADAPTIN, ALPHA/GAMMA/EPSILON"/>
    <property type="match status" value="1"/>
</dbReference>
<evidence type="ECO:0000256" key="3">
    <source>
        <dbReference type="ARBA" id="ARBA00022927"/>
    </source>
</evidence>
<dbReference type="GO" id="GO:0012505">
    <property type="term" value="C:endomembrane system"/>
    <property type="evidence" value="ECO:0007669"/>
    <property type="project" value="UniProtKB-SubCell"/>
</dbReference>
<keyword evidence="7" id="KW-1185">Reference proteome</keyword>
<dbReference type="GeneID" id="25741212"/>
<dbReference type="Pfam" id="PF01602">
    <property type="entry name" value="Adaptin_N"/>
    <property type="match status" value="1"/>
</dbReference>
<dbReference type="KEGG" id="mng:MNEG_8336"/>
<dbReference type="GO" id="GO:0006886">
    <property type="term" value="P:intracellular protein transport"/>
    <property type="evidence" value="ECO:0007669"/>
    <property type="project" value="InterPro"/>
</dbReference>
<evidence type="ECO:0000256" key="4">
    <source>
        <dbReference type="ARBA" id="ARBA00023136"/>
    </source>
</evidence>
<dbReference type="InterPro" id="IPR002553">
    <property type="entry name" value="Clathrin/coatomer_adapt-like_N"/>
</dbReference>